<organism evidence="1 2">
    <name type="scientific">Streptomyces oryzae</name>
    <dbReference type="NCBI Taxonomy" id="1434886"/>
    <lineage>
        <taxon>Bacteria</taxon>
        <taxon>Bacillati</taxon>
        <taxon>Actinomycetota</taxon>
        <taxon>Actinomycetes</taxon>
        <taxon>Kitasatosporales</taxon>
        <taxon>Streptomycetaceae</taxon>
        <taxon>Streptomyces</taxon>
    </lineage>
</organism>
<gene>
    <name evidence="1" type="ORF">ITI46_01990</name>
</gene>
<dbReference type="RefSeq" id="WP_209237533.1">
    <property type="nucleotide sequence ID" value="NZ_JADKMA010000006.1"/>
</dbReference>
<proteinExistence type="predicted"/>
<sequence length="128" mass="14226">MSEAFRCCWAADDFPLPTLAGEMERVAGVLENGRGFVLVKRIPVERHSERYSRECRRGLPGTGPAPGCPLFRRTPQVHMLGHAGHRPQHGRSRNARLPDQSKAAIRNHAVLHSRTEFEDFVSLSGSAT</sequence>
<reference evidence="1 2" key="1">
    <citation type="submission" date="2020-11" db="EMBL/GenBank/DDBJ databases">
        <title>Streptomyces spirodelae sp. nov., isolated from duckweed.</title>
        <authorList>
            <person name="Saimee Y."/>
            <person name="Duangmal K."/>
        </authorList>
    </citation>
    <scope>NUCLEOTIDE SEQUENCE [LARGE SCALE GENOMIC DNA]</scope>
    <source>
        <strain evidence="1 2">S16-07</strain>
    </source>
</reference>
<evidence type="ECO:0000313" key="2">
    <source>
        <dbReference type="Proteomes" id="UP001519064"/>
    </source>
</evidence>
<protein>
    <submittedName>
        <fullName evidence="1">Uncharacterized protein</fullName>
    </submittedName>
</protein>
<evidence type="ECO:0000313" key="1">
    <source>
        <dbReference type="EMBL" id="MBO8190489.1"/>
    </source>
</evidence>
<keyword evidence="2" id="KW-1185">Reference proteome</keyword>
<comment type="caution">
    <text evidence="1">The sequence shown here is derived from an EMBL/GenBank/DDBJ whole genome shotgun (WGS) entry which is preliminary data.</text>
</comment>
<name>A0ABS3X537_9ACTN</name>
<dbReference type="Proteomes" id="UP001519064">
    <property type="component" value="Unassembled WGS sequence"/>
</dbReference>
<dbReference type="EMBL" id="JADKMA010000006">
    <property type="protein sequence ID" value="MBO8190489.1"/>
    <property type="molecule type" value="Genomic_DNA"/>
</dbReference>
<accession>A0ABS3X537</accession>